<keyword evidence="3" id="KW-0731">Sigma factor</keyword>
<evidence type="ECO:0000313" key="10">
    <source>
        <dbReference type="Proteomes" id="UP001500618"/>
    </source>
</evidence>
<evidence type="ECO:0000256" key="5">
    <source>
        <dbReference type="ARBA" id="ARBA00023163"/>
    </source>
</evidence>
<evidence type="ECO:0000256" key="6">
    <source>
        <dbReference type="SAM" id="MobiDB-lite"/>
    </source>
</evidence>
<dbReference type="InterPro" id="IPR013325">
    <property type="entry name" value="RNA_pol_sigma_r2"/>
</dbReference>
<comment type="caution">
    <text evidence="9">The sequence shown here is derived from an EMBL/GenBank/DDBJ whole genome shotgun (WGS) entry which is preliminary data.</text>
</comment>
<dbReference type="CDD" id="cd06171">
    <property type="entry name" value="Sigma70_r4"/>
    <property type="match status" value="1"/>
</dbReference>
<evidence type="ECO:0000256" key="1">
    <source>
        <dbReference type="ARBA" id="ARBA00010641"/>
    </source>
</evidence>
<dbReference type="Gene3D" id="1.10.10.10">
    <property type="entry name" value="Winged helix-like DNA-binding domain superfamily/Winged helix DNA-binding domain"/>
    <property type="match status" value="1"/>
</dbReference>
<evidence type="ECO:0000259" key="8">
    <source>
        <dbReference type="Pfam" id="PF08281"/>
    </source>
</evidence>
<evidence type="ECO:0000256" key="3">
    <source>
        <dbReference type="ARBA" id="ARBA00023082"/>
    </source>
</evidence>
<evidence type="ECO:0000256" key="4">
    <source>
        <dbReference type="ARBA" id="ARBA00023125"/>
    </source>
</evidence>
<dbReference type="InterPro" id="IPR014325">
    <property type="entry name" value="RNA_pol_sigma-E_actinobac"/>
</dbReference>
<keyword evidence="4" id="KW-0238">DNA-binding</keyword>
<keyword evidence="2" id="KW-0805">Transcription regulation</keyword>
<dbReference type="InterPro" id="IPR036388">
    <property type="entry name" value="WH-like_DNA-bd_sf"/>
</dbReference>
<dbReference type="NCBIfam" id="TIGR02983">
    <property type="entry name" value="SigE-fam_strep"/>
    <property type="match status" value="1"/>
</dbReference>
<feature type="domain" description="RNA polymerase sigma factor 70 region 4 type 2" evidence="8">
    <location>
        <begin position="156"/>
        <end position="207"/>
    </location>
</feature>
<comment type="similarity">
    <text evidence="1">Belongs to the sigma-70 factor family. ECF subfamily.</text>
</comment>
<dbReference type="NCBIfam" id="TIGR02937">
    <property type="entry name" value="sigma70-ECF"/>
    <property type="match status" value="1"/>
</dbReference>
<evidence type="ECO:0000256" key="2">
    <source>
        <dbReference type="ARBA" id="ARBA00023015"/>
    </source>
</evidence>
<dbReference type="Pfam" id="PF04542">
    <property type="entry name" value="Sigma70_r2"/>
    <property type="match status" value="1"/>
</dbReference>
<dbReference type="PANTHER" id="PTHR43133">
    <property type="entry name" value="RNA POLYMERASE ECF-TYPE SIGMA FACTO"/>
    <property type="match status" value="1"/>
</dbReference>
<dbReference type="EMBL" id="BAAANY010000038">
    <property type="protein sequence ID" value="GAA1714429.1"/>
    <property type="molecule type" value="Genomic_DNA"/>
</dbReference>
<dbReference type="InterPro" id="IPR014284">
    <property type="entry name" value="RNA_pol_sigma-70_dom"/>
</dbReference>
<dbReference type="InterPro" id="IPR007627">
    <property type="entry name" value="RNA_pol_sigma70_r2"/>
</dbReference>
<sequence>MRILHTIEPALRRSVRRLGQPRVNLRRDSPRPMSNGGEKWRPDKRGGANGETRMSDRDAVFAAFVSANAAGLLRTAHLLIGDPHRAEDLLQTALTKAYVHWERIENPAAAKAYVRRILANTATSWWRLRSSSERPTDELPELAVTDRSAESAEADEVWAYLNQLPRRQRTVLVLRFYEDMSEAEVAAALGISRGTAKSTASRGLARLRELMETQEVYR</sequence>
<dbReference type="InterPro" id="IPR039425">
    <property type="entry name" value="RNA_pol_sigma-70-like"/>
</dbReference>
<organism evidence="9 10">
    <name type="scientific">Fodinicola feengrottensis</name>
    <dbReference type="NCBI Taxonomy" id="435914"/>
    <lineage>
        <taxon>Bacteria</taxon>
        <taxon>Bacillati</taxon>
        <taxon>Actinomycetota</taxon>
        <taxon>Actinomycetes</taxon>
        <taxon>Mycobacteriales</taxon>
        <taxon>Fodinicola</taxon>
    </lineage>
</organism>
<keyword evidence="10" id="KW-1185">Reference proteome</keyword>
<evidence type="ECO:0000313" key="9">
    <source>
        <dbReference type="EMBL" id="GAA1714429.1"/>
    </source>
</evidence>
<gene>
    <name evidence="9" type="ORF">GCM10009765_74290</name>
</gene>
<feature type="domain" description="RNA polymerase sigma-70 region 2" evidence="7">
    <location>
        <begin position="65"/>
        <end position="129"/>
    </location>
</feature>
<protein>
    <recommendedName>
        <fullName evidence="11">SigE family RNA polymerase sigma factor</fullName>
    </recommendedName>
</protein>
<dbReference type="InterPro" id="IPR013249">
    <property type="entry name" value="RNA_pol_sigma70_r4_t2"/>
</dbReference>
<feature type="region of interest" description="Disordered" evidence="6">
    <location>
        <begin position="19"/>
        <end position="52"/>
    </location>
</feature>
<proteinExistence type="inferred from homology"/>
<reference evidence="9 10" key="1">
    <citation type="journal article" date="2019" name="Int. J. Syst. Evol. Microbiol.">
        <title>The Global Catalogue of Microorganisms (GCM) 10K type strain sequencing project: providing services to taxonomists for standard genome sequencing and annotation.</title>
        <authorList>
            <consortium name="The Broad Institute Genomics Platform"/>
            <consortium name="The Broad Institute Genome Sequencing Center for Infectious Disease"/>
            <person name="Wu L."/>
            <person name="Ma J."/>
        </authorList>
    </citation>
    <scope>NUCLEOTIDE SEQUENCE [LARGE SCALE GENOMIC DNA]</scope>
    <source>
        <strain evidence="9 10">JCM 14718</strain>
    </source>
</reference>
<dbReference type="InterPro" id="IPR013324">
    <property type="entry name" value="RNA_pol_sigma_r3/r4-like"/>
</dbReference>
<keyword evidence="5" id="KW-0804">Transcription</keyword>
<dbReference type="SUPFAM" id="SSF88659">
    <property type="entry name" value="Sigma3 and sigma4 domains of RNA polymerase sigma factors"/>
    <property type="match status" value="1"/>
</dbReference>
<dbReference type="PANTHER" id="PTHR43133:SF50">
    <property type="entry name" value="ECF RNA POLYMERASE SIGMA FACTOR SIGM"/>
    <property type="match status" value="1"/>
</dbReference>
<evidence type="ECO:0008006" key="11">
    <source>
        <dbReference type="Google" id="ProtNLM"/>
    </source>
</evidence>
<evidence type="ECO:0000259" key="7">
    <source>
        <dbReference type="Pfam" id="PF04542"/>
    </source>
</evidence>
<dbReference type="Pfam" id="PF08281">
    <property type="entry name" value="Sigma70_r4_2"/>
    <property type="match status" value="1"/>
</dbReference>
<dbReference type="Proteomes" id="UP001500618">
    <property type="component" value="Unassembled WGS sequence"/>
</dbReference>
<dbReference type="Gene3D" id="1.10.1740.10">
    <property type="match status" value="1"/>
</dbReference>
<accession>A0ABN2IYN5</accession>
<name>A0ABN2IYN5_9ACTN</name>
<dbReference type="SUPFAM" id="SSF88946">
    <property type="entry name" value="Sigma2 domain of RNA polymerase sigma factors"/>
    <property type="match status" value="1"/>
</dbReference>